<dbReference type="KEGG" id="csu:CSUB_C0942"/>
<reference evidence="1 3" key="2">
    <citation type="journal article" date="2011" name="Nucleic Acids Res.">
        <title>Insights into the evolution of Archaea and eukaryotic protein modifier systems revealed by the genome of a novel archaeal group.</title>
        <authorList>
            <person name="Nunoura T."/>
            <person name="Takaki Y."/>
            <person name="Kakuta J."/>
            <person name="Nishi S."/>
            <person name="Sugahara J."/>
            <person name="Kazama H."/>
            <person name="Chee G."/>
            <person name="Hattori M."/>
            <person name="Kanai A."/>
            <person name="Atomi H."/>
            <person name="Takai K."/>
            <person name="Takami H."/>
        </authorList>
    </citation>
    <scope>NUCLEOTIDE SEQUENCE [LARGE SCALE GENOMIC DNA]</scope>
</reference>
<evidence type="ECO:0000313" key="2">
    <source>
        <dbReference type="EMBL" id="BAJ50796.1"/>
    </source>
</evidence>
<protein>
    <submittedName>
        <fullName evidence="1">Uncharacterized protein</fullName>
    </submittedName>
</protein>
<name>E6N6R9_CALS0</name>
<evidence type="ECO:0000313" key="3">
    <source>
        <dbReference type="Proteomes" id="UP000008120"/>
    </source>
</evidence>
<sequence length="168" mass="18829">MSLFEGPREYRVVEDDEVDEVEVNGLNGFEAVNNMLLDIARERCSCKRWNRLHAGSCIIIYHSDDIRVYAASPLNECRAGLIHTVATLHTAAAGLCTGVAKFFNDDVLVLSDSAEANIVAEKLRAIGVKATVLQFERERAHELDKWFGFLTRHNLPLSKTPFTSPQRI</sequence>
<gene>
    <name evidence="2" type="ORF">CSUB_C0942</name>
    <name evidence="1" type="ORF">HGMM_F17C01C16</name>
</gene>
<evidence type="ECO:0000313" key="1">
    <source>
        <dbReference type="EMBL" id="BAJ47988.1"/>
    </source>
</evidence>
<proteinExistence type="predicted"/>
<dbReference type="BioCyc" id="CCAL311458:G131R-951-MONOMER"/>
<organism evidence="1 3">
    <name type="scientific">Caldiarchaeum subterraneum</name>
    <dbReference type="NCBI Taxonomy" id="311458"/>
    <lineage>
        <taxon>Archaea</taxon>
        <taxon>Nitrososphaerota</taxon>
        <taxon>Candidatus Caldarchaeales</taxon>
        <taxon>Candidatus Caldarchaeaceae</taxon>
        <taxon>Candidatus Caldarchaeum</taxon>
    </lineage>
</organism>
<dbReference type="AlphaFoldDB" id="E6N6R9"/>
<reference evidence="1 3" key="1">
    <citation type="journal article" date="2005" name="Environ. Microbiol.">
        <title>Genetic and functional properties of uncultivated thermophilic crenarchaeotes from a subsurface gold mine as revealed by analysis of genome fragments.</title>
        <authorList>
            <person name="Nunoura T."/>
            <person name="Hirayama H."/>
            <person name="Takami H."/>
            <person name="Oida H."/>
            <person name="Nishi S."/>
            <person name="Shimamura S."/>
            <person name="Suzuki Y."/>
            <person name="Inagaki F."/>
            <person name="Takai K."/>
            <person name="Nealson K.H."/>
            <person name="Horikoshi K."/>
        </authorList>
    </citation>
    <scope>NUCLEOTIDE SEQUENCE [LARGE SCALE GENOMIC DNA]</scope>
</reference>
<dbReference type="EMBL" id="BA000048">
    <property type="protein sequence ID" value="BAJ50796.1"/>
    <property type="molecule type" value="Genomic_DNA"/>
</dbReference>
<accession>E6N6R9</accession>
<dbReference type="Proteomes" id="UP000008120">
    <property type="component" value="Chromosome"/>
</dbReference>
<dbReference type="EMBL" id="AP011851">
    <property type="protein sequence ID" value="BAJ47988.1"/>
    <property type="molecule type" value="Genomic_DNA"/>
</dbReference>